<dbReference type="EMBL" id="KX488177">
    <property type="protein sequence ID" value="AOO90541.1"/>
    <property type="molecule type" value="Genomic_DNA"/>
</dbReference>
<dbReference type="Pfam" id="PF09587">
    <property type="entry name" value="PGA_cap"/>
    <property type="match status" value="1"/>
</dbReference>
<protein>
    <submittedName>
        <fullName evidence="2">Uncharacterized protein</fullName>
    </submittedName>
</protein>
<dbReference type="InterPro" id="IPR052169">
    <property type="entry name" value="CW_Biosynth-Accessory"/>
</dbReference>
<sequence>MAANVIIAGDCGPAHGPKDGFPVSGYIDLIAPTLQAADFRLVNCMRTYSTNAAESSDAPQVAQPVEMAELYTQAGFDGITMANNHAFDAGPQAMIDTVDLFRARGIQVTGAGRNFADASQPVIMEKEGLRIAYLGCTSLGKSDGSAGSTTPGVLNVSINTSYEHRGPHAPVRILTNPDQTELAKLLVVVRNLRPSVDRLIVAFHSGVIRVPRVISDYQVTVAHALIDAGADLIVCHAPHIPKGIEVYKGKVIFYSIGVFAMTKPFAAPSWSEPAWSHGAIRNHMDLDPNYPFMPYGTDSRFALLAKAGFAKDTATRVSFLPVFFDQTYKPQALEAGDPRFTEVVEYIEWASVDMPHTFTVAGNEVVVTA</sequence>
<dbReference type="SUPFAM" id="SSF56300">
    <property type="entry name" value="Metallo-dependent phosphatases"/>
    <property type="match status" value="1"/>
</dbReference>
<dbReference type="RefSeq" id="WP_018517184.1">
    <property type="nucleotide sequence ID" value="NZ_CP050086.1"/>
</dbReference>
<dbReference type="SMART" id="SM00854">
    <property type="entry name" value="PGA_cap"/>
    <property type="match status" value="1"/>
</dbReference>
<dbReference type="InterPro" id="IPR019079">
    <property type="entry name" value="Capsule_synth_CapA"/>
</dbReference>
<comment type="similarity">
    <text evidence="1">Belongs to the CapA family.</text>
</comment>
<dbReference type="AlphaFoldDB" id="A0A1B8RCK6"/>
<dbReference type="InterPro" id="IPR029052">
    <property type="entry name" value="Metallo-depent_PP-like"/>
</dbReference>
<name>A0A1B8RCK6_RHILT</name>
<reference evidence="2" key="2">
    <citation type="journal article" date="2016" name="Front. Microbiol.">
        <title>The Regulatory Protein RosR Affects Rhizobium leguminosarum bv. trifolii Protein Profiles, Cell Surface Properties, and Symbiosis with Clover.</title>
        <authorList>
            <person name="Rachwal K."/>
            <person name="Boguszewska A."/>
            <person name="Kopcinska J."/>
            <person name="Karas M."/>
            <person name="Tchorzewski M."/>
            <person name="Janczarek M."/>
        </authorList>
    </citation>
    <scope>NUCLEOTIDE SEQUENCE</scope>
    <source>
        <strain evidence="2">Rt24.2</strain>
    </source>
</reference>
<dbReference type="PANTHER" id="PTHR33393:SF11">
    <property type="entry name" value="POLYGLUTAMINE SYNTHESIS ACCESSORY PROTEIN RV0574C-RELATED"/>
    <property type="match status" value="1"/>
</dbReference>
<evidence type="ECO:0000313" key="2">
    <source>
        <dbReference type="EMBL" id="AOO90541.1"/>
    </source>
</evidence>
<dbReference type="Gene3D" id="3.60.21.10">
    <property type="match status" value="1"/>
</dbReference>
<reference evidence="2" key="1">
    <citation type="journal article" date="2015" name="BMC Genomics">
        <title>Transcriptome profiling of a Rhizobium leguminosarum bv. trifolii rosR mutant reveals the role of the transcriptional regulator RosR in motility, synthesis of cell-surface components, and other cellular processes.</title>
        <authorList>
            <person name="Rachwal K."/>
            <person name="Matczynska E."/>
            <person name="Janczarek M."/>
        </authorList>
    </citation>
    <scope>NUCLEOTIDE SEQUENCE</scope>
    <source>
        <strain evidence="2">Rt24.2</strain>
    </source>
</reference>
<accession>A0A1B8RCK6</accession>
<dbReference type="GeneID" id="61426845"/>
<proteinExistence type="inferred from homology"/>
<organism evidence="2">
    <name type="scientific">Rhizobium leguminosarum bv. trifolii</name>
    <dbReference type="NCBI Taxonomy" id="386"/>
    <lineage>
        <taxon>Bacteria</taxon>
        <taxon>Pseudomonadati</taxon>
        <taxon>Pseudomonadota</taxon>
        <taxon>Alphaproteobacteria</taxon>
        <taxon>Hyphomicrobiales</taxon>
        <taxon>Rhizobiaceae</taxon>
        <taxon>Rhizobium/Agrobacterium group</taxon>
        <taxon>Rhizobium</taxon>
    </lineage>
</organism>
<dbReference type="PANTHER" id="PTHR33393">
    <property type="entry name" value="POLYGLUTAMINE SYNTHESIS ACCESSORY PROTEIN RV0574C-RELATED"/>
    <property type="match status" value="1"/>
</dbReference>
<evidence type="ECO:0000256" key="1">
    <source>
        <dbReference type="ARBA" id="ARBA00005662"/>
    </source>
</evidence>